<dbReference type="InterPro" id="IPR035920">
    <property type="entry name" value="YhbY-like_sf"/>
</dbReference>
<dbReference type="InterPro" id="IPR001890">
    <property type="entry name" value="RNA-binding_CRM"/>
</dbReference>
<dbReference type="Gene3D" id="3.30.110.60">
    <property type="entry name" value="YhbY-like"/>
    <property type="match status" value="1"/>
</dbReference>
<dbReference type="GO" id="GO:0003723">
    <property type="term" value="F:RNA binding"/>
    <property type="evidence" value="ECO:0007669"/>
    <property type="project" value="UniProtKB-UniRule"/>
</dbReference>
<dbReference type="AlphaFoldDB" id="Q1YU02"/>
<dbReference type="NCBIfam" id="TIGR00253">
    <property type="entry name" value="RNA_bind_YhbY"/>
    <property type="match status" value="1"/>
</dbReference>
<evidence type="ECO:0000313" key="4">
    <source>
        <dbReference type="EMBL" id="EAS48256.1"/>
    </source>
</evidence>
<dbReference type="OrthoDB" id="9797519at2"/>
<dbReference type="PROSITE" id="PS51295">
    <property type="entry name" value="CRM"/>
    <property type="match status" value="1"/>
</dbReference>
<dbReference type="Proteomes" id="UP000005555">
    <property type="component" value="Unassembled WGS sequence"/>
</dbReference>
<evidence type="ECO:0000256" key="1">
    <source>
        <dbReference type="ARBA" id="ARBA00022884"/>
    </source>
</evidence>
<gene>
    <name evidence="4" type="ORF">GB2207_10606</name>
</gene>
<protein>
    <recommendedName>
        <fullName evidence="3">CRM domain-containing protein</fullName>
    </recommendedName>
</protein>
<reference evidence="4 5" key="1">
    <citation type="submission" date="2006-03" db="EMBL/GenBank/DDBJ databases">
        <authorList>
            <person name="Giovannoni S.J."/>
            <person name="Cho J.-C."/>
            <person name="Ferriera S."/>
            <person name="Johnson J."/>
            <person name="Kravitz S."/>
            <person name="Halpern A."/>
            <person name="Remington K."/>
            <person name="Beeson K."/>
            <person name="Tran B."/>
            <person name="Rogers Y.-H."/>
            <person name="Friedman R."/>
            <person name="Venter J.C."/>
        </authorList>
    </citation>
    <scope>NUCLEOTIDE SEQUENCE [LARGE SCALE GENOMIC DNA]</scope>
    <source>
        <strain evidence="4 5">HTCC2207</strain>
    </source>
</reference>
<dbReference type="PANTHER" id="PTHR40065">
    <property type="entry name" value="RNA-BINDING PROTEIN YHBY"/>
    <property type="match status" value="1"/>
</dbReference>
<keyword evidence="1 2" id="KW-0694">RNA-binding</keyword>
<dbReference type="HOGENOM" id="CLU_095994_2_1_6"/>
<comment type="caution">
    <text evidence="4">The sequence shown here is derived from an EMBL/GenBank/DDBJ whole genome shotgun (WGS) entry which is preliminary data.</text>
</comment>
<dbReference type="PANTHER" id="PTHR40065:SF3">
    <property type="entry name" value="RNA-BINDING PROTEIN YHBY"/>
    <property type="match status" value="1"/>
</dbReference>
<dbReference type="STRING" id="314287.GB2207_10606"/>
<dbReference type="SUPFAM" id="SSF75471">
    <property type="entry name" value="YhbY-like"/>
    <property type="match status" value="1"/>
</dbReference>
<feature type="domain" description="CRM" evidence="3">
    <location>
        <begin position="1"/>
        <end position="97"/>
    </location>
</feature>
<evidence type="ECO:0000256" key="2">
    <source>
        <dbReference type="PROSITE-ProRule" id="PRU00626"/>
    </source>
</evidence>
<evidence type="ECO:0000259" key="3">
    <source>
        <dbReference type="PROSITE" id="PS51295"/>
    </source>
</evidence>
<dbReference type="SMART" id="SM01103">
    <property type="entry name" value="CRS1_YhbY"/>
    <property type="match status" value="1"/>
</dbReference>
<name>Q1YU02_9GAMM</name>
<evidence type="ECO:0000313" key="5">
    <source>
        <dbReference type="Proteomes" id="UP000005555"/>
    </source>
</evidence>
<accession>Q1YU02</accession>
<keyword evidence="5" id="KW-1185">Reference proteome</keyword>
<dbReference type="EMBL" id="AAPI01000001">
    <property type="protein sequence ID" value="EAS48256.1"/>
    <property type="molecule type" value="Genomic_DNA"/>
</dbReference>
<dbReference type="Pfam" id="PF01985">
    <property type="entry name" value="CRS1_YhbY"/>
    <property type="match status" value="1"/>
</dbReference>
<sequence>MTSSNADKKHLRRLGHNLKPVVTVAGNGLTENVTNEIERALTDHELIKIKLVAEDRDAKKALTNTICTGHNATLVQSIGHMLLIYRKAKTPDPRLSNLLR</sequence>
<dbReference type="InterPro" id="IPR017924">
    <property type="entry name" value="RNA-binding_YhbY"/>
</dbReference>
<organism evidence="4 5">
    <name type="scientific">gamma proteobacterium HTCC2207</name>
    <dbReference type="NCBI Taxonomy" id="314287"/>
    <lineage>
        <taxon>Bacteria</taxon>
        <taxon>Pseudomonadati</taxon>
        <taxon>Pseudomonadota</taxon>
        <taxon>Gammaproteobacteria</taxon>
        <taxon>Cellvibrionales</taxon>
        <taxon>Porticoccaceae</taxon>
        <taxon>SAR92 clade</taxon>
    </lineage>
</organism>
<dbReference type="eggNOG" id="COG1534">
    <property type="taxonomic scope" value="Bacteria"/>
</dbReference>
<dbReference type="InterPro" id="IPR051925">
    <property type="entry name" value="RNA-binding_domain"/>
</dbReference>
<proteinExistence type="predicted"/>